<organism evidence="1 2">
    <name type="scientific">Muricoccus nepalensis</name>
    <dbReference type="NCBI Taxonomy" id="1854500"/>
    <lineage>
        <taxon>Bacteria</taxon>
        <taxon>Pseudomonadati</taxon>
        <taxon>Pseudomonadota</taxon>
        <taxon>Alphaproteobacteria</taxon>
        <taxon>Acetobacterales</taxon>
        <taxon>Roseomonadaceae</taxon>
        <taxon>Muricoccus</taxon>
    </lineage>
</organism>
<dbReference type="AlphaFoldDB" id="A0A502FJN1"/>
<evidence type="ECO:0000313" key="1">
    <source>
        <dbReference type="EMBL" id="TPG49611.1"/>
    </source>
</evidence>
<dbReference type="RefSeq" id="WP_140885662.1">
    <property type="nucleotide sequence ID" value="NZ_RCZP01000027.1"/>
</dbReference>
<protein>
    <submittedName>
        <fullName evidence="1">Soj family protein</fullName>
    </submittedName>
</protein>
<proteinExistence type="predicted"/>
<evidence type="ECO:0000313" key="2">
    <source>
        <dbReference type="Proteomes" id="UP000317078"/>
    </source>
</evidence>
<gene>
    <name evidence="1" type="ORF">EAH89_20825</name>
</gene>
<comment type="caution">
    <text evidence="1">The sequence shown here is derived from an EMBL/GenBank/DDBJ whole genome shotgun (WGS) entry which is preliminary data.</text>
</comment>
<dbReference type="Proteomes" id="UP000317078">
    <property type="component" value="Unassembled WGS sequence"/>
</dbReference>
<dbReference type="EMBL" id="RCZP01000027">
    <property type="protein sequence ID" value="TPG49611.1"/>
    <property type="molecule type" value="Genomic_DNA"/>
</dbReference>
<accession>A0A502FJN1</accession>
<sequence length="62" mass="6723">MDTPIAAVLWPEEAGRDMAALTRLMEHLERCCLELGADEAAGHLAEAAACLTQDRAQRRMAA</sequence>
<dbReference type="OrthoDB" id="7282547at2"/>
<name>A0A502FJN1_9PROT</name>
<reference evidence="1 2" key="1">
    <citation type="journal article" date="2019" name="Environ. Microbiol.">
        <title>Species interactions and distinct microbial communities in high Arctic permafrost affected cryosols are associated with the CH4 and CO2 gas fluxes.</title>
        <authorList>
            <person name="Altshuler I."/>
            <person name="Hamel J."/>
            <person name="Turney S."/>
            <person name="Magnuson E."/>
            <person name="Levesque R."/>
            <person name="Greer C."/>
            <person name="Whyte L.G."/>
        </authorList>
    </citation>
    <scope>NUCLEOTIDE SEQUENCE [LARGE SCALE GENOMIC DNA]</scope>
    <source>
        <strain evidence="1 2">S9.3B</strain>
    </source>
</reference>
<keyword evidence="2" id="KW-1185">Reference proteome</keyword>